<dbReference type="EMBL" id="PKSM01000425">
    <property type="protein sequence ID" value="POV95279.1"/>
    <property type="molecule type" value="Genomic_DNA"/>
</dbReference>
<evidence type="ECO:0000256" key="2">
    <source>
        <dbReference type="ARBA" id="ARBA00010857"/>
    </source>
</evidence>
<dbReference type="GO" id="GO:0097550">
    <property type="term" value="C:transcription preinitiation complex"/>
    <property type="evidence" value="ECO:0007669"/>
    <property type="project" value="TreeGrafter"/>
</dbReference>
<comment type="caution">
    <text evidence="14">The sequence shown here is derived from an EMBL/GenBank/DDBJ whole genome shotgun (WGS) entry which is preliminary data.</text>
</comment>
<dbReference type="Pfam" id="PF00382">
    <property type="entry name" value="TFIIB"/>
    <property type="match status" value="2"/>
</dbReference>
<keyword evidence="8" id="KW-0805">Transcription regulation</keyword>
<dbReference type="GO" id="GO:0070897">
    <property type="term" value="P:transcription preinitiation complex assembly"/>
    <property type="evidence" value="ECO:0007669"/>
    <property type="project" value="InterPro"/>
</dbReference>
<keyword evidence="5" id="KW-0677">Repeat</keyword>
<comment type="similarity">
    <text evidence="2">Belongs to the TFIIB family.</text>
</comment>
<keyword evidence="6 12" id="KW-0863">Zinc-finger</keyword>
<dbReference type="OrthoDB" id="25790at2759"/>
<dbReference type="VEuPathDB" id="FungiDB:PSHT_15754"/>
<dbReference type="FunFam" id="2.20.25.10:FF:000036">
    <property type="entry name" value="Transcription initiation factor IIB"/>
    <property type="match status" value="1"/>
</dbReference>
<dbReference type="PRINTS" id="PR00685">
    <property type="entry name" value="TIFACTORIIB"/>
</dbReference>
<dbReference type="VEuPathDB" id="FungiDB:PSTT_10490"/>
<evidence type="ECO:0000256" key="3">
    <source>
        <dbReference type="ARBA" id="ARBA00013932"/>
    </source>
</evidence>
<dbReference type="PROSITE" id="PS51134">
    <property type="entry name" value="ZF_TFIIB"/>
    <property type="match status" value="1"/>
</dbReference>
<keyword evidence="9" id="KW-0804">Transcription</keyword>
<keyword evidence="7" id="KW-0862">Zinc</keyword>
<evidence type="ECO:0000256" key="9">
    <source>
        <dbReference type="ARBA" id="ARBA00023163"/>
    </source>
</evidence>
<dbReference type="GO" id="GO:0017025">
    <property type="term" value="F:TBP-class protein binding"/>
    <property type="evidence" value="ECO:0007669"/>
    <property type="project" value="InterPro"/>
</dbReference>
<evidence type="ECO:0000313" key="14">
    <source>
        <dbReference type="EMBL" id="POV95279.1"/>
    </source>
</evidence>
<dbReference type="InterPro" id="IPR013137">
    <property type="entry name" value="Znf_TFIIB"/>
</dbReference>
<proteinExistence type="inferred from homology"/>
<organism evidence="14 15">
    <name type="scientific">Puccinia striiformis</name>
    <dbReference type="NCBI Taxonomy" id="27350"/>
    <lineage>
        <taxon>Eukaryota</taxon>
        <taxon>Fungi</taxon>
        <taxon>Dikarya</taxon>
        <taxon>Basidiomycota</taxon>
        <taxon>Pucciniomycotina</taxon>
        <taxon>Pucciniomycetes</taxon>
        <taxon>Pucciniales</taxon>
        <taxon>Pucciniaceae</taxon>
        <taxon>Puccinia</taxon>
    </lineage>
</organism>
<evidence type="ECO:0000256" key="6">
    <source>
        <dbReference type="ARBA" id="ARBA00022771"/>
    </source>
</evidence>
<evidence type="ECO:0000256" key="11">
    <source>
        <dbReference type="ARBA" id="ARBA00031706"/>
    </source>
</evidence>
<dbReference type="Gene3D" id="2.20.25.10">
    <property type="match status" value="1"/>
</dbReference>
<sequence>MASIAFPSRNPQAPKEAAFRQDLNVRLICPDCKCARLVEEFSSGDLVCGSCGLVVGDRIVDTRSEWRTFAGDEGDDPSRVGGPSNPLLNGVETFETIISFKDGNTGVARDLNRAATRAAVKSGEKNIASAFLSIQDMCDTISLPRTVTDIAKQLYRRADEEKLLRGKQVDAIIAACIFIACWAIVQRDCSAYSSAEETNRAMFQSTSAAFETSAVGGGGALNTTTGETSGAGAEDLMARFCSHLGLPYYVQSGAKRIAIQQRDIGILAGRSPISVASACIYFASYLYGLPKNAKDIAAVAGVSEVTIKIAYRLLYPQREALAKAEALCNENASVDRLPDP</sequence>
<feature type="domain" description="TFIIB-type" evidence="13">
    <location>
        <begin position="25"/>
        <end position="56"/>
    </location>
</feature>
<evidence type="ECO:0000256" key="12">
    <source>
        <dbReference type="PROSITE-ProRule" id="PRU00469"/>
    </source>
</evidence>
<dbReference type="InterPro" id="IPR000812">
    <property type="entry name" value="TFIIB"/>
</dbReference>
<evidence type="ECO:0000256" key="1">
    <source>
        <dbReference type="ARBA" id="ARBA00004123"/>
    </source>
</evidence>
<evidence type="ECO:0000256" key="4">
    <source>
        <dbReference type="ARBA" id="ARBA00022723"/>
    </source>
</evidence>
<evidence type="ECO:0000256" key="8">
    <source>
        <dbReference type="ARBA" id="ARBA00023015"/>
    </source>
</evidence>
<dbReference type="FunFam" id="1.10.472.10:FF:000008">
    <property type="entry name" value="Transcription initiation factor IIB"/>
    <property type="match status" value="1"/>
</dbReference>
<comment type="subcellular location">
    <subcellularLocation>
        <location evidence="1">Nucleus</location>
    </subcellularLocation>
</comment>
<evidence type="ECO:0000259" key="13">
    <source>
        <dbReference type="PROSITE" id="PS51134"/>
    </source>
</evidence>
<dbReference type="InterPro" id="IPR023486">
    <property type="entry name" value="TFIIB_CS"/>
</dbReference>
<name>A0A2S4UDD5_9BASI</name>
<dbReference type="InterPro" id="IPR013763">
    <property type="entry name" value="Cyclin-like_dom"/>
</dbReference>
<keyword evidence="10" id="KW-0539">Nucleus</keyword>
<evidence type="ECO:0000313" key="15">
    <source>
        <dbReference type="Proteomes" id="UP000238274"/>
    </source>
</evidence>
<keyword evidence="15" id="KW-1185">Reference proteome</keyword>
<reference evidence="14 15" key="1">
    <citation type="submission" date="2017-12" db="EMBL/GenBank/DDBJ databases">
        <title>Gene loss provides genomic basis for host adaptation in cereal stripe rust fungi.</title>
        <authorList>
            <person name="Xia C."/>
        </authorList>
    </citation>
    <scope>NUCLEOTIDE SEQUENCE [LARGE SCALE GENOMIC DNA]</scope>
    <source>
        <strain evidence="14 15">93TX-2</strain>
    </source>
</reference>
<gene>
    <name evidence="14" type="ORF">PSHT_15754</name>
</gene>
<keyword evidence="4" id="KW-0479">Metal-binding</keyword>
<dbReference type="AlphaFoldDB" id="A0A2S4UDD5"/>
<dbReference type="SUPFAM" id="SSF47954">
    <property type="entry name" value="Cyclin-like"/>
    <property type="match status" value="2"/>
</dbReference>
<dbReference type="Pfam" id="PF08271">
    <property type="entry name" value="Zn_Ribbon_TF"/>
    <property type="match status" value="1"/>
</dbReference>
<dbReference type="PROSITE" id="PS00782">
    <property type="entry name" value="TFIIB"/>
    <property type="match status" value="1"/>
</dbReference>
<evidence type="ECO:0000256" key="5">
    <source>
        <dbReference type="ARBA" id="ARBA00022737"/>
    </source>
</evidence>
<dbReference type="InterPro" id="IPR036915">
    <property type="entry name" value="Cyclin-like_sf"/>
</dbReference>
<accession>A0A2S4UDD5</accession>
<dbReference type="GO" id="GO:0016251">
    <property type="term" value="F:RNA polymerase II general transcription initiation factor activity"/>
    <property type="evidence" value="ECO:0007669"/>
    <property type="project" value="TreeGrafter"/>
</dbReference>
<evidence type="ECO:0000256" key="7">
    <source>
        <dbReference type="ARBA" id="ARBA00022833"/>
    </source>
</evidence>
<dbReference type="GO" id="GO:0006367">
    <property type="term" value="P:transcription initiation at RNA polymerase II promoter"/>
    <property type="evidence" value="ECO:0007669"/>
    <property type="project" value="TreeGrafter"/>
</dbReference>
<dbReference type="SMART" id="SM00385">
    <property type="entry name" value="CYCLIN"/>
    <property type="match status" value="2"/>
</dbReference>
<dbReference type="GO" id="GO:0008270">
    <property type="term" value="F:zinc ion binding"/>
    <property type="evidence" value="ECO:0007669"/>
    <property type="project" value="UniProtKB-KW"/>
</dbReference>
<reference evidence="15" key="3">
    <citation type="journal article" date="2018" name="Mol. Plant Microbe Interact.">
        <title>Genome sequence resources for the wheat stripe rust pathogen (Puccinia striiformis f. sp. tritici) and the barley stripe rust pathogen (Puccinia striiformis f. sp. hordei).</title>
        <authorList>
            <person name="Xia C."/>
            <person name="Wang M."/>
            <person name="Yin C."/>
            <person name="Cornejo O.E."/>
            <person name="Hulbert S.H."/>
            <person name="Chen X."/>
        </authorList>
    </citation>
    <scope>NUCLEOTIDE SEQUENCE [LARGE SCALE GENOMIC DNA]</scope>
    <source>
        <strain evidence="15">93TX-2</strain>
    </source>
</reference>
<dbReference type="GO" id="GO:0005634">
    <property type="term" value="C:nucleus"/>
    <property type="evidence" value="ECO:0007669"/>
    <property type="project" value="UniProtKB-SubCell"/>
</dbReference>
<dbReference type="PANTHER" id="PTHR11618:SF13">
    <property type="entry name" value="TRANSCRIPTION INITIATION FACTOR IIB"/>
    <property type="match status" value="1"/>
</dbReference>
<dbReference type="CDD" id="cd20552">
    <property type="entry name" value="CYCLIN_TFIIB_rpt2"/>
    <property type="match status" value="1"/>
</dbReference>
<evidence type="ECO:0000256" key="10">
    <source>
        <dbReference type="ARBA" id="ARBA00023242"/>
    </source>
</evidence>
<dbReference type="PANTHER" id="PTHR11618">
    <property type="entry name" value="TRANSCRIPTION INITIATION FACTOR IIB-RELATED"/>
    <property type="match status" value="1"/>
</dbReference>
<protein>
    <recommendedName>
        <fullName evidence="3">Transcription initiation factor IIB</fullName>
    </recommendedName>
    <alternativeName>
        <fullName evidence="11">General transcription factor TFIIB</fullName>
    </alternativeName>
</protein>
<dbReference type="Gene3D" id="1.10.472.10">
    <property type="entry name" value="Cyclin-like"/>
    <property type="match status" value="2"/>
</dbReference>
<dbReference type="Proteomes" id="UP000238274">
    <property type="component" value="Unassembled WGS sequence"/>
</dbReference>
<dbReference type="SUPFAM" id="SSF57783">
    <property type="entry name" value="Zinc beta-ribbon"/>
    <property type="match status" value="1"/>
</dbReference>
<dbReference type="InterPro" id="IPR013150">
    <property type="entry name" value="TFIIB_cyclin"/>
</dbReference>
<reference evidence="15" key="2">
    <citation type="journal article" date="2018" name="BMC Genomics">
        <title>Genomic insights into host adaptation between the wheat stripe rust pathogen (Puccinia striiformis f. sp. tritici) and the barley stripe rust pathogen (Puccinia striiformis f. sp. hordei).</title>
        <authorList>
            <person name="Xia C."/>
            <person name="Wang M."/>
            <person name="Yin C."/>
            <person name="Cornejo O.E."/>
            <person name="Hulbert S.H."/>
            <person name="Chen X."/>
        </authorList>
    </citation>
    <scope>NUCLEOTIDE SEQUENCE [LARGE SCALE GENOMIC DNA]</scope>
    <source>
        <strain evidence="15">93TX-2</strain>
    </source>
</reference>